<evidence type="ECO:0000256" key="1">
    <source>
        <dbReference type="ARBA" id="ARBA00001946"/>
    </source>
</evidence>
<dbReference type="AlphaFoldDB" id="A0T2T4"/>
<dbReference type="SFLD" id="SFLDS00005">
    <property type="entry name" value="Isoprenoid_Synthase_Type_I"/>
    <property type="match status" value="1"/>
</dbReference>
<dbReference type="SUPFAM" id="SSF48576">
    <property type="entry name" value="Terpenoid synthases"/>
    <property type="match status" value="1"/>
</dbReference>
<dbReference type="InterPro" id="IPR050148">
    <property type="entry name" value="Terpene_synthase-like"/>
</dbReference>
<dbReference type="InterPro" id="IPR044814">
    <property type="entry name" value="Terpene_cyclase_plant_C1"/>
</dbReference>
<dbReference type="EMBL" id="EF081260">
    <property type="protein sequence ID" value="ABK63808.1"/>
    <property type="molecule type" value="mRNA"/>
</dbReference>
<dbReference type="PANTHER" id="PTHR31225">
    <property type="entry name" value="OS04G0344100 PROTEIN-RELATED"/>
    <property type="match status" value="1"/>
</dbReference>
<protein>
    <submittedName>
        <fullName evidence="6">Sesquiterpene cyclase</fullName>
    </submittedName>
</protein>
<evidence type="ECO:0000313" key="6">
    <source>
        <dbReference type="EMBL" id="ABK63808.1"/>
    </source>
</evidence>
<evidence type="ECO:0000259" key="5">
    <source>
        <dbReference type="Pfam" id="PF03936"/>
    </source>
</evidence>
<dbReference type="CDD" id="cd00684">
    <property type="entry name" value="Terpene_cyclase_plant_C1"/>
    <property type="match status" value="1"/>
</dbReference>
<dbReference type="FunFam" id="1.50.10.130:FF:000001">
    <property type="entry name" value="Isoprene synthase, chloroplastic"/>
    <property type="match status" value="1"/>
</dbReference>
<keyword evidence="2" id="KW-0479">Metal-binding</keyword>
<evidence type="ECO:0000256" key="2">
    <source>
        <dbReference type="ARBA" id="ARBA00022723"/>
    </source>
</evidence>
<comment type="cofactor">
    <cofactor evidence="1">
        <name>Mg(2+)</name>
        <dbReference type="ChEBI" id="CHEBI:18420"/>
    </cofactor>
</comment>
<dbReference type="SUPFAM" id="SSF48239">
    <property type="entry name" value="Terpenoid cyclases/Protein prenyltransferases"/>
    <property type="match status" value="1"/>
</dbReference>
<dbReference type="GO" id="GO:0016102">
    <property type="term" value="P:diterpenoid biosynthetic process"/>
    <property type="evidence" value="ECO:0007669"/>
    <property type="project" value="InterPro"/>
</dbReference>
<dbReference type="GO" id="GO:0010333">
    <property type="term" value="F:terpene synthase activity"/>
    <property type="evidence" value="ECO:0007669"/>
    <property type="project" value="InterPro"/>
</dbReference>
<feature type="domain" description="Terpene synthase N-terminal" evidence="4">
    <location>
        <begin position="30"/>
        <end position="209"/>
    </location>
</feature>
<dbReference type="SMR" id="A0T2T4"/>
<dbReference type="InterPro" id="IPR036965">
    <property type="entry name" value="Terpene_synth_N_sf"/>
</dbReference>
<organism evidence="6">
    <name type="scientific">Centella asiatica</name>
    <name type="common">Asiatic pennywort</name>
    <name type="synonym">Hydrocotyle asiatica</name>
    <dbReference type="NCBI Taxonomy" id="48106"/>
    <lineage>
        <taxon>Eukaryota</taxon>
        <taxon>Viridiplantae</taxon>
        <taxon>Streptophyta</taxon>
        <taxon>Embryophyta</taxon>
        <taxon>Tracheophyta</taxon>
        <taxon>Spermatophyta</taxon>
        <taxon>Magnoliopsida</taxon>
        <taxon>eudicotyledons</taxon>
        <taxon>Gunneridae</taxon>
        <taxon>Pentapetalae</taxon>
        <taxon>asterids</taxon>
        <taxon>campanulids</taxon>
        <taxon>Apiales</taxon>
        <taxon>Apiaceae</taxon>
        <taxon>Mackinlayoideae</taxon>
        <taxon>Centella</taxon>
    </lineage>
</organism>
<proteinExistence type="evidence at transcript level"/>
<dbReference type="InterPro" id="IPR008949">
    <property type="entry name" value="Isoprenoid_synthase_dom_sf"/>
</dbReference>
<accession>A0T2T4</accession>
<dbReference type="FunFam" id="1.10.600.10:FF:000007">
    <property type="entry name" value="Isoprene synthase, chloroplastic"/>
    <property type="match status" value="1"/>
</dbReference>
<dbReference type="Pfam" id="PF03936">
    <property type="entry name" value="Terpene_synth_C"/>
    <property type="match status" value="1"/>
</dbReference>
<sequence>MDVMNATFGAPPPHKKTETVRPTVQYHPSVWGDHFLSYPTHGHLTAGDSDKVEEIKLLKEEVKQMLFKAGDNPQQQLVLIDDIQRLGVAYHFVSEIDEALKCMSESYQQLSEKMIEDQDFHMTALLFRLLRQQGHNVSADEFLKFKDNNGAFQECLMKDVRGILSLYEATHLRVHGEDILEEALAFTTSQIELLEFSDNMLANEAKRALKRPIRKDLNRVIAQHYISIYEKIDSHNKVLMKLAKLDFNYLQKLHQGELSYICSWWRGLNAKEKFPFARDRIVEDYFRILGVYFEPQYLLARRILTKCIAMNSILDDIYDAYGTLDELLIFTDAIQRWDINAMDQLPEYMKHYYQALLDFFCEIEKYMVETGRPLFRVQHAKDKYKQLARAYLQEAQWSNKSYVPTMEEYITNALITTGYTFLGTCSFVGMGDVATREAFDWVTNDPLMIRAASVVCRICDDIVGHEMEQERQHVASAIECYMKQYGASKDETVAEFKKWVANAWKDLNKECLNPTTMAMPLCTRIFNMTCVIHCLYQQKDAYTFSNNSTKEMITSVLVDPVPI</sequence>
<dbReference type="SFLD" id="SFLDG01019">
    <property type="entry name" value="Terpene_Cyclase_Like_1_C_Termi"/>
    <property type="match status" value="1"/>
</dbReference>
<keyword evidence="3" id="KW-0456">Lyase</keyword>
<dbReference type="InterPro" id="IPR005630">
    <property type="entry name" value="Terpene_synthase_metal-bd"/>
</dbReference>
<dbReference type="PANTHER" id="PTHR31225:SF221">
    <property type="entry name" value="(-)-GERMACRENE D SYNTHASE"/>
    <property type="match status" value="1"/>
</dbReference>
<dbReference type="InterPro" id="IPR008930">
    <property type="entry name" value="Terpenoid_cyclase/PrenylTrfase"/>
</dbReference>
<reference evidence="6" key="1">
    <citation type="submission" date="2006-10" db="EMBL/GenBank/DDBJ databases">
        <title>Cloning and expression of sesquiterpene cyclase cDNA from Centella asiatica (L.) Urban.</title>
        <authorList>
            <person name="Kim O.T."/>
            <person name="Hwang B."/>
            <person name="Jung S.J."/>
            <person name="Bang K.H."/>
            <person name="Kim Y.C."/>
            <person name="Seong N.S."/>
            <person name="Cha S.W."/>
            <person name="Park H.W."/>
        </authorList>
    </citation>
    <scope>NUCLEOTIDE SEQUENCE</scope>
</reference>
<dbReference type="Gene3D" id="1.50.10.130">
    <property type="entry name" value="Terpene synthase, N-terminal domain"/>
    <property type="match status" value="1"/>
</dbReference>
<name>A0T2T4_CENAS</name>
<dbReference type="Gene3D" id="1.10.600.10">
    <property type="entry name" value="Farnesyl Diphosphate Synthase"/>
    <property type="match status" value="1"/>
</dbReference>
<dbReference type="InterPro" id="IPR034741">
    <property type="entry name" value="Terpene_cyclase-like_1_C"/>
</dbReference>
<evidence type="ECO:0000259" key="4">
    <source>
        <dbReference type="Pfam" id="PF01397"/>
    </source>
</evidence>
<dbReference type="InterPro" id="IPR001906">
    <property type="entry name" value="Terpene_synth_N"/>
</dbReference>
<evidence type="ECO:0000256" key="3">
    <source>
        <dbReference type="ARBA" id="ARBA00023239"/>
    </source>
</evidence>
<dbReference type="GO" id="GO:0000287">
    <property type="term" value="F:magnesium ion binding"/>
    <property type="evidence" value="ECO:0007669"/>
    <property type="project" value="InterPro"/>
</dbReference>
<feature type="domain" description="Terpene synthase metal-binding" evidence="5">
    <location>
        <begin position="268"/>
        <end position="506"/>
    </location>
</feature>
<dbReference type="Pfam" id="PF01397">
    <property type="entry name" value="Terpene_synth"/>
    <property type="match status" value="1"/>
</dbReference>